<dbReference type="PANTHER" id="PTHR12547">
    <property type="entry name" value="CCCH ZINC FINGER/TIS11-RELATED"/>
    <property type="match status" value="1"/>
</dbReference>
<dbReference type="InterPro" id="IPR000571">
    <property type="entry name" value="Znf_CCCH"/>
</dbReference>
<organism evidence="8 9">
    <name type="scientific">Liquidambar formosana</name>
    <name type="common">Formosan gum</name>
    <dbReference type="NCBI Taxonomy" id="63359"/>
    <lineage>
        <taxon>Eukaryota</taxon>
        <taxon>Viridiplantae</taxon>
        <taxon>Streptophyta</taxon>
        <taxon>Embryophyta</taxon>
        <taxon>Tracheophyta</taxon>
        <taxon>Spermatophyta</taxon>
        <taxon>Magnoliopsida</taxon>
        <taxon>eudicotyledons</taxon>
        <taxon>Gunneridae</taxon>
        <taxon>Pentapetalae</taxon>
        <taxon>Saxifragales</taxon>
        <taxon>Altingiaceae</taxon>
        <taxon>Liquidambar</taxon>
    </lineage>
</organism>
<feature type="zinc finger region" description="C3H1-type" evidence="5">
    <location>
        <begin position="173"/>
        <end position="201"/>
    </location>
</feature>
<comment type="caution">
    <text evidence="8">The sequence shown here is derived from an EMBL/GenBank/DDBJ whole genome shotgun (WGS) entry which is preliminary data.</text>
</comment>
<sequence length="330" mass="35238">MEGLYNNSNPRIPKMKANGNVSPINSHIDSQFAIGRGRYVQSKSSSFDSYTPGSLDNMDSTTILRILRSGSPSSRFAPSGGDGFTTPVTDAGKYRPMIVHQYSNSNSNNSGSFGSRVSSSVSPLSAVENLEKVEEDVLVIDGILVGSVPGGRMRSVSDSGGSSSSSSLSGNNLYKTDICRSWEDSGTCRYGSKCQFAHGKEELRPTRFITKNKSEAQMCKSYATTGCCMYGTKCRFVHQVMTAAAAAAAEAEVAASTAHTASPIKPEHASSGTITSGEWSPLDDGIEAVLPYSSTGKPPAREDVDAYICRVLYGPTGRRRLPVFAEIYPE</sequence>
<feature type="zinc finger region" description="C3H1-type" evidence="5">
    <location>
        <begin position="213"/>
        <end position="241"/>
    </location>
</feature>
<dbReference type="SMART" id="SM00356">
    <property type="entry name" value="ZnF_C3H1"/>
    <property type="match status" value="2"/>
</dbReference>
<keyword evidence="9" id="KW-1185">Reference proteome</keyword>
<evidence type="ECO:0000256" key="1">
    <source>
        <dbReference type="ARBA" id="ARBA00022723"/>
    </source>
</evidence>
<dbReference type="Gene3D" id="4.10.1000.10">
    <property type="entry name" value="Zinc finger, CCCH-type"/>
    <property type="match status" value="2"/>
</dbReference>
<feature type="region of interest" description="Disordered" evidence="6">
    <location>
        <begin position="151"/>
        <end position="170"/>
    </location>
</feature>
<keyword evidence="4 5" id="KW-0862">Zinc</keyword>
<dbReference type="PANTHER" id="PTHR12547:SF18">
    <property type="entry name" value="PROTEIN TIS11"/>
    <property type="match status" value="1"/>
</dbReference>
<evidence type="ECO:0000313" key="8">
    <source>
        <dbReference type="EMBL" id="KAK9286899.1"/>
    </source>
</evidence>
<gene>
    <name evidence="8" type="ORF">L1049_015306</name>
</gene>
<feature type="region of interest" description="Disordered" evidence="6">
    <location>
        <begin position="259"/>
        <end position="278"/>
    </location>
</feature>
<feature type="compositionally biased region" description="Polar residues" evidence="6">
    <location>
        <begin position="1"/>
        <end position="10"/>
    </location>
</feature>
<evidence type="ECO:0000259" key="7">
    <source>
        <dbReference type="PROSITE" id="PS50103"/>
    </source>
</evidence>
<dbReference type="GO" id="GO:0008270">
    <property type="term" value="F:zinc ion binding"/>
    <property type="evidence" value="ECO:0007669"/>
    <property type="project" value="UniProtKB-KW"/>
</dbReference>
<feature type="domain" description="C3H1-type" evidence="7">
    <location>
        <begin position="213"/>
        <end position="241"/>
    </location>
</feature>
<accession>A0AAP0WZN4</accession>
<dbReference type="Pfam" id="PF00642">
    <property type="entry name" value="zf-CCCH"/>
    <property type="match status" value="1"/>
</dbReference>
<keyword evidence="3 5" id="KW-0863">Zinc-finger</keyword>
<evidence type="ECO:0000256" key="3">
    <source>
        <dbReference type="ARBA" id="ARBA00022771"/>
    </source>
</evidence>
<dbReference type="InterPro" id="IPR036855">
    <property type="entry name" value="Znf_CCCH_sf"/>
</dbReference>
<feature type="domain" description="C3H1-type" evidence="7">
    <location>
        <begin position="173"/>
        <end position="201"/>
    </location>
</feature>
<dbReference type="InterPro" id="IPR045877">
    <property type="entry name" value="ZFP36-like"/>
</dbReference>
<evidence type="ECO:0000256" key="2">
    <source>
        <dbReference type="ARBA" id="ARBA00022737"/>
    </source>
</evidence>
<feature type="region of interest" description="Disordered" evidence="6">
    <location>
        <begin position="1"/>
        <end position="20"/>
    </location>
</feature>
<proteinExistence type="predicted"/>
<evidence type="ECO:0000256" key="6">
    <source>
        <dbReference type="SAM" id="MobiDB-lite"/>
    </source>
</evidence>
<keyword evidence="2" id="KW-0677">Repeat</keyword>
<feature type="compositionally biased region" description="Low complexity" evidence="6">
    <location>
        <begin position="156"/>
        <end position="170"/>
    </location>
</feature>
<evidence type="ECO:0000313" key="9">
    <source>
        <dbReference type="Proteomes" id="UP001415857"/>
    </source>
</evidence>
<name>A0AAP0WZN4_LIQFO</name>
<evidence type="ECO:0000256" key="5">
    <source>
        <dbReference type="PROSITE-ProRule" id="PRU00723"/>
    </source>
</evidence>
<dbReference type="FunFam" id="4.10.1000.10:FF:000001">
    <property type="entry name" value="zinc finger CCCH domain-containing protein 15-like"/>
    <property type="match status" value="1"/>
</dbReference>
<keyword evidence="1 5" id="KW-0479">Metal-binding</keyword>
<dbReference type="SUPFAM" id="SSF90229">
    <property type="entry name" value="CCCH zinc finger"/>
    <property type="match status" value="2"/>
</dbReference>
<protein>
    <recommendedName>
        <fullName evidence="7">C3H1-type domain-containing protein</fullName>
    </recommendedName>
</protein>
<dbReference type="Proteomes" id="UP001415857">
    <property type="component" value="Unassembled WGS sequence"/>
</dbReference>
<dbReference type="EMBL" id="JBBPBK010000004">
    <property type="protein sequence ID" value="KAK9286899.1"/>
    <property type="molecule type" value="Genomic_DNA"/>
</dbReference>
<evidence type="ECO:0000256" key="4">
    <source>
        <dbReference type="ARBA" id="ARBA00022833"/>
    </source>
</evidence>
<dbReference type="AlphaFoldDB" id="A0AAP0WZN4"/>
<reference evidence="8 9" key="1">
    <citation type="journal article" date="2024" name="Plant J.">
        <title>Genome sequences and population genomics reveal climatic adaptation and genomic divergence between two closely related sweetgum species.</title>
        <authorList>
            <person name="Xu W.Q."/>
            <person name="Ren C.Q."/>
            <person name="Zhang X.Y."/>
            <person name="Comes H.P."/>
            <person name="Liu X.H."/>
            <person name="Li Y.G."/>
            <person name="Kettle C.J."/>
            <person name="Jalonen R."/>
            <person name="Gaisberger H."/>
            <person name="Ma Y.Z."/>
            <person name="Qiu Y.X."/>
        </authorList>
    </citation>
    <scope>NUCLEOTIDE SEQUENCE [LARGE SCALE GENOMIC DNA]</scope>
    <source>
        <strain evidence="8">Hangzhou</strain>
    </source>
</reference>
<dbReference type="PROSITE" id="PS50103">
    <property type="entry name" value="ZF_C3H1"/>
    <property type="match status" value="2"/>
</dbReference>
<dbReference type="GO" id="GO:0003729">
    <property type="term" value="F:mRNA binding"/>
    <property type="evidence" value="ECO:0007669"/>
    <property type="project" value="InterPro"/>
</dbReference>